<evidence type="ECO:0000313" key="4">
    <source>
        <dbReference type="WBParaSite" id="GPUH_0002082701-mRNA-1"/>
    </source>
</evidence>
<evidence type="ECO:0000256" key="1">
    <source>
        <dbReference type="SAM" id="MobiDB-lite"/>
    </source>
</evidence>
<accession>A0A183EIL1</accession>
<name>A0A183EIL1_9BILA</name>
<evidence type="ECO:0000313" key="3">
    <source>
        <dbReference type="Proteomes" id="UP000271098"/>
    </source>
</evidence>
<feature type="region of interest" description="Disordered" evidence="1">
    <location>
        <begin position="1"/>
        <end position="56"/>
    </location>
</feature>
<sequence>MMKTGFVGGPAVFPEENERDELTSSSDSESEEQKKSIERLPEVTPPVNFRCLPEPE</sequence>
<dbReference type="EMBL" id="UYRT01091178">
    <property type="protein sequence ID" value="VDN36851.1"/>
    <property type="molecule type" value="Genomic_DNA"/>
</dbReference>
<reference evidence="2 3" key="2">
    <citation type="submission" date="2018-11" db="EMBL/GenBank/DDBJ databases">
        <authorList>
            <consortium name="Pathogen Informatics"/>
        </authorList>
    </citation>
    <scope>NUCLEOTIDE SEQUENCE [LARGE SCALE GENOMIC DNA]</scope>
</reference>
<gene>
    <name evidence="2" type="ORF">GPUH_LOCUS20801</name>
</gene>
<organism evidence="4">
    <name type="scientific">Gongylonema pulchrum</name>
    <dbReference type="NCBI Taxonomy" id="637853"/>
    <lineage>
        <taxon>Eukaryota</taxon>
        <taxon>Metazoa</taxon>
        <taxon>Ecdysozoa</taxon>
        <taxon>Nematoda</taxon>
        <taxon>Chromadorea</taxon>
        <taxon>Rhabditida</taxon>
        <taxon>Spirurina</taxon>
        <taxon>Spiruromorpha</taxon>
        <taxon>Spiruroidea</taxon>
        <taxon>Gongylonematidae</taxon>
        <taxon>Gongylonema</taxon>
    </lineage>
</organism>
<dbReference type="AlphaFoldDB" id="A0A183EIL1"/>
<evidence type="ECO:0000313" key="2">
    <source>
        <dbReference type="EMBL" id="VDN36851.1"/>
    </source>
</evidence>
<dbReference type="Proteomes" id="UP000271098">
    <property type="component" value="Unassembled WGS sequence"/>
</dbReference>
<protein>
    <submittedName>
        <fullName evidence="4">GAGE domain-containing protein</fullName>
    </submittedName>
</protein>
<dbReference type="WBParaSite" id="GPUH_0002082701-mRNA-1">
    <property type="protein sequence ID" value="GPUH_0002082701-mRNA-1"/>
    <property type="gene ID" value="GPUH_0002082701"/>
</dbReference>
<feature type="compositionally biased region" description="Basic and acidic residues" evidence="1">
    <location>
        <begin position="31"/>
        <end position="41"/>
    </location>
</feature>
<reference evidence="4" key="1">
    <citation type="submission" date="2016-06" db="UniProtKB">
        <authorList>
            <consortium name="WormBaseParasite"/>
        </authorList>
    </citation>
    <scope>IDENTIFICATION</scope>
</reference>
<keyword evidence="3" id="KW-1185">Reference proteome</keyword>
<proteinExistence type="predicted"/>